<evidence type="ECO:0000313" key="9">
    <source>
        <dbReference type="EMBL" id="RWS13681.1"/>
    </source>
</evidence>
<dbReference type="Proteomes" id="UP000285301">
    <property type="component" value="Unassembled WGS sequence"/>
</dbReference>
<dbReference type="EMBL" id="NCKU01000918">
    <property type="protein sequence ID" value="RWS13681.1"/>
    <property type="molecule type" value="Genomic_DNA"/>
</dbReference>
<evidence type="ECO:0000256" key="1">
    <source>
        <dbReference type="ARBA" id="ARBA00009431"/>
    </source>
</evidence>
<dbReference type="InterPro" id="IPR001563">
    <property type="entry name" value="Peptidase_S10"/>
</dbReference>
<dbReference type="SUPFAM" id="SSF53474">
    <property type="entry name" value="alpha/beta-Hydrolases"/>
    <property type="match status" value="1"/>
</dbReference>
<keyword evidence="5" id="KW-0378">Hydrolase</keyword>
<dbReference type="OrthoDB" id="443318at2759"/>
<dbReference type="InterPro" id="IPR029058">
    <property type="entry name" value="AB_hydrolase_fold"/>
</dbReference>
<evidence type="ECO:0000256" key="3">
    <source>
        <dbReference type="ARBA" id="ARBA00022670"/>
    </source>
</evidence>
<dbReference type="Gene3D" id="3.40.50.1820">
    <property type="entry name" value="alpha/beta hydrolase"/>
    <property type="match status" value="1"/>
</dbReference>
<dbReference type="InterPro" id="IPR033124">
    <property type="entry name" value="Ser_caboxypep_his_AS"/>
</dbReference>
<gene>
    <name evidence="9" type="ORF">B4U79_01461</name>
    <name evidence="8" type="ORF">B4U79_15480</name>
</gene>
<dbReference type="GO" id="GO:0006508">
    <property type="term" value="P:proteolysis"/>
    <property type="evidence" value="ECO:0007669"/>
    <property type="project" value="UniProtKB-KW"/>
</dbReference>
<accession>A0A3S3SD05</accession>
<feature type="signal peptide" evidence="7">
    <location>
        <begin position="1"/>
        <end position="24"/>
    </location>
</feature>
<dbReference type="GO" id="GO:0004185">
    <property type="term" value="F:serine-type carboxypeptidase activity"/>
    <property type="evidence" value="ECO:0007669"/>
    <property type="project" value="InterPro"/>
</dbReference>
<protein>
    <submittedName>
        <fullName evidence="9">Putative serine carboxypeptidase CPVL-like protein</fullName>
    </submittedName>
</protein>
<keyword evidence="3" id="KW-0645">Protease</keyword>
<name>A0A3S3SD05_9ACAR</name>
<reference evidence="9 10" key="1">
    <citation type="journal article" date="2018" name="Gigascience">
        <title>Genomes of trombidid mites reveal novel predicted allergens and laterally-transferred genes associated with secondary metabolism.</title>
        <authorList>
            <person name="Dong X."/>
            <person name="Chaisiri K."/>
            <person name="Xia D."/>
            <person name="Armstrong S.D."/>
            <person name="Fang Y."/>
            <person name="Donnelly M.J."/>
            <person name="Kadowaki T."/>
            <person name="McGarry J.W."/>
            <person name="Darby A.C."/>
            <person name="Makepeace B.L."/>
        </authorList>
    </citation>
    <scope>NUCLEOTIDE SEQUENCE [LARGE SCALE GENOMIC DNA]</scope>
    <source>
        <strain evidence="9">UoL-WK</strain>
    </source>
</reference>
<dbReference type="STRING" id="1965070.A0A3S3SD05"/>
<reference evidence="9" key="2">
    <citation type="submission" date="2018-11" db="EMBL/GenBank/DDBJ databases">
        <title>Trombidioid mite genomics.</title>
        <authorList>
            <person name="Dong X."/>
        </authorList>
    </citation>
    <scope>NUCLEOTIDE SEQUENCE</scope>
    <source>
        <strain evidence="9">UoL-WK</strain>
    </source>
</reference>
<keyword evidence="4 7" id="KW-0732">Signal</keyword>
<evidence type="ECO:0000256" key="4">
    <source>
        <dbReference type="ARBA" id="ARBA00022729"/>
    </source>
</evidence>
<dbReference type="Pfam" id="PF00450">
    <property type="entry name" value="Peptidase_S10"/>
    <property type="match status" value="1"/>
</dbReference>
<organism evidence="9 10">
    <name type="scientific">Dinothrombium tinctorium</name>
    <dbReference type="NCBI Taxonomy" id="1965070"/>
    <lineage>
        <taxon>Eukaryota</taxon>
        <taxon>Metazoa</taxon>
        <taxon>Ecdysozoa</taxon>
        <taxon>Arthropoda</taxon>
        <taxon>Chelicerata</taxon>
        <taxon>Arachnida</taxon>
        <taxon>Acari</taxon>
        <taxon>Acariformes</taxon>
        <taxon>Trombidiformes</taxon>
        <taxon>Prostigmata</taxon>
        <taxon>Anystina</taxon>
        <taxon>Parasitengona</taxon>
        <taxon>Trombidioidea</taxon>
        <taxon>Trombidiidae</taxon>
        <taxon>Dinothrombium</taxon>
    </lineage>
</organism>
<evidence type="ECO:0000256" key="5">
    <source>
        <dbReference type="ARBA" id="ARBA00022801"/>
    </source>
</evidence>
<dbReference type="PRINTS" id="PR00724">
    <property type="entry name" value="CRBOXYPTASEC"/>
</dbReference>
<sequence>MDSAILTTLLIVAVGLSNQDSCDGDNPLILTPMLNCGHIEMAKNMSFVRNLPQAKEIESYSGFFTVNKEFDSNMFFWFFPSKRKNDPVMLWLQGGPGLSSLLGLFSLNGPLKVDENMVISTRKYAWTRSLSMLYIDNPVGVGFSFTKSENGYSRNQMDVAHNLYEALKQFFTLFPEQRANDFYVAGQSYAGKYVPSLAYKIVTNKSFEINFKGIAYGNGFTHPISTLNYHSLLFNFGLIDEHQSLILKEKEDELKKMIAFKHFSAAYYMFGDVYASIRNFTGYTYVYNLVEHERPKDLDNFEQYVLLPETRQAIHVGNLTFKSYSRLVSIRLLEDLMDSVKHLLEFILNRNYKVLLYSGNLDIIVATPFIENFIQSLNWTHNKEYFSATRSLWKVNGNLAGFIKKAKNFAFVTVRNAGHLVPYDQPEAAFDMITRFVENKL</sequence>
<dbReference type="EMBL" id="NCKU01002131">
    <property type="protein sequence ID" value="RWS10338.1"/>
    <property type="molecule type" value="Genomic_DNA"/>
</dbReference>
<dbReference type="PANTHER" id="PTHR11802:SF472">
    <property type="entry name" value="SERINE CARBOXYPEPTIDASE CPVL-RELATED"/>
    <property type="match status" value="1"/>
</dbReference>
<keyword evidence="2 9" id="KW-0121">Carboxypeptidase</keyword>
<comment type="caution">
    <text evidence="9">The sequence shown here is derived from an EMBL/GenBank/DDBJ whole genome shotgun (WGS) entry which is preliminary data.</text>
</comment>
<keyword evidence="10" id="KW-1185">Reference proteome</keyword>
<dbReference type="PROSITE" id="PS00560">
    <property type="entry name" value="CARBOXYPEPT_SER_HIS"/>
    <property type="match status" value="1"/>
</dbReference>
<keyword evidence="6" id="KW-0325">Glycoprotein</keyword>
<evidence type="ECO:0000313" key="8">
    <source>
        <dbReference type="EMBL" id="RWS10338.1"/>
    </source>
</evidence>
<evidence type="ECO:0000256" key="7">
    <source>
        <dbReference type="SAM" id="SignalP"/>
    </source>
</evidence>
<comment type="similarity">
    <text evidence="1">Belongs to the peptidase S10 family.</text>
</comment>
<evidence type="ECO:0000313" key="10">
    <source>
        <dbReference type="Proteomes" id="UP000285301"/>
    </source>
</evidence>
<evidence type="ECO:0000256" key="6">
    <source>
        <dbReference type="ARBA" id="ARBA00023180"/>
    </source>
</evidence>
<evidence type="ECO:0000256" key="2">
    <source>
        <dbReference type="ARBA" id="ARBA00022645"/>
    </source>
</evidence>
<proteinExistence type="inferred from homology"/>
<dbReference type="AlphaFoldDB" id="A0A3S3SD05"/>
<dbReference type="PANTHER" id="PTHR11802">
    <property type="entry name" value="SERINE PROTEASE FAMILY S10 SERINE CARBOXYPEPTIDASE"/>
    <property type="match status" value="1"/>
</dbReference>
<feature type="chain" id="PRO_5036094790" evidence="7">
    <location>
        <begin position="25"/>
        <end position="441"/>
    </location>
</feature>